<protein>
    <submittedName>
        <fullName evidence="8">Glycerol-3-phosphate acyltransferase</fullName>
    </submittedName>
</protein>
<dbReference type="PANTHER" id="PTHR12563:SF23">
    <property type="entry name" value="BCDNA.GH07066"/>
    <property type="match status" value="1"/>
</dbReference>
<dbReference type="CDD" id="cd07993">
    <property type="entry name" value="LPLAT_DHAPAT-like"/>
    <property type="match status" value="1"/>
</dbReference>
<evidence type="ECO:0000313" key="9">
    <source>
        <dbReference type="Proteomes" id="UP000008743"/>
    </source>
</evidence>
<feature type="region of interest" description="Disordered" evidence="6">
    <location>
        <begin position="286"/>
        <end position="332"/>
    </location>
</feature>
<dbReference type="GO" id="GO:0006072">
    <property type="term" value="P:glycerol-3-phosphate metabolic process"/>
    <property type="evidence" value="ECO:0007669"/>
    <property type="project" value="TreeGrafter"/>
</dbReference>
<dbReference type="PIRSF" id="PIRSF000437">
    <property type="entry name" value="GPAT_DHAPAT"/>
    <property type="match status" value="1"/>
</dbReference>
<feature type="region of interest" description="Disordered" evidence="6">
    <location>
        <begin position="360"/>
        <end position="390"/>
    </location>
</feature>
<dbReference type="eggNOG" id="KOG3729">
    <property type="taxonomic scope" value="Eukaryota"/>
</dbReference>
<dbReference type="SUPFAM" id="SSF69593">
    <property type="entry name" value="Glycerol-3-phosphate (1)-acyltransferase"/>
    <property type="match status" value="2"/>
</dbReference>
<dbReference type="OrthoDB" id="5962536at2759"/>
<evidence type="ECO:0000256" key="3">
    <source>
        <dbReference type="ARBA" id="ARBA00022679"/>
    </source>
</evidence>
<gene>
    <name evidence="8" type="ORF">CAOG_006474</name>
</gene>
<evidence type="ECO:0000256" key="2">
    <source>
        <dbReference type="ARBA" id="ARBA00007937"/>
    </source>
</evidence>
<dbReference type="PhylomeDB" id="A0A0D2WU63"/>
<dbReference type="InterPro" id="IPR002123">
    <property type="entry name" value="Plipid/glycerol_acylTrfase"/>
</dbReference>
<dbReference type="GO" id="GO:0004366">
    <property type="term" value="F:glycerol-3-phosphate O-acyltransferase activity"/>
    <property type="evidence" value="ECO:0007669"/>
    <property type="project" value="TreeGrafter"/>
</dbReference>
<dbReference type="PANTHER" id="PTHR12563">
    <property type="entry name" value="GLYCEROL-3-PHOSPHATE ACYLTRANSFERASE"/>
    <property type="match status" value="1"/>
</dbReference>
<evidence type="ECO:0000256" key="1">
    <source>
        <dbReference type="ARBA" id="ARBA00004370"/>
    </source>
</evidence>
<accession>A0A0D2WU63</accession>
<dbReference type="Pfam" id="PF01553">
    <property type="entry name" value="Acyltransferase"/>
    <property type="match status" value="2"/>
</dbReference>
<dbReference type="InterPro" id="IPR045520">
    <property type="entry name" value="GPAT/DHAPAT_C"/>
</dbReference>
<feature type="region of interest" description="Disordered" evidence="6">
    <location>
        <begin position="134"/>
        <end position="159"/>
    </location>
</feature>
<dbReference type="Pfam" id="PF19277">
    <property type="entry name" value="GPAT_C"/>
    <property type="match status" value="1"/>
</dbReference>
<dbReference type="SMART" id="SM00563">
    <property type="entry name" value="PlsC"/>
    <property type="match status" value="1"/>
</dbReference>
<feature type="compositionally biased region" description="Low complexity" evidence="6">
    <location>
        <begin position="1"/>
        <end position="17"/>
    </location>
</feature>
<keyword evidence="5 8" id="KW-0012">Acyltransferase</keyword>
<feature type="compositionally biased region" description="Polar residues" evidence="6">
    <location>
        <begin position="288"/>
        <end position="297"/>
    </location>
</feature>
<evidence type="ECO:0000256" key="6">
    <source>
        <dbReference type="SAM" id="MobiDB-lite"/>
    </source>
</evidence>
<evidence type="ECO:0000259" key="7">
    <source>
        <dbReference type="SMART" id="SM00563"/>
    </source>
</evidence>
<evidence type="ECO:0000256" key="5">
    <source>
        <dbReference type="ARBA" id="ARBA00023315"/>
    </source>
</evidence>
<dbReference type="EMBL" id="KE346370">
    <property type="protein sequence ID" value="KJE96105.1"/>
    <property type="molecule type" value="Genomic_DNA"/>
</dbReference>
<evidence type="ECO:0000256" key="4">
    <source>
        <dbReference type="ARBA" id="ARBA00023136"/>
    </source>
</evidence>
<dbReference type="RefSeq" id="XP_004345223.2">
    <property type="nucleotide sequence ID" value="XM_004345173.2"/>
</dbReference>
<feature type="domain" description="Phospholipid/glycerol acyltransferase" evidence="7">
    <location>
        <begin position="224"/>
        <end position="462"/>
    </location>
</feature>
<comment type="subcellular location">
    <subcellularLocation>
        <location evidence="1">Membrane</location>
    </subcellularLocation>
</comment>
<dbReference type="InParanoid" id="A0A0D2WU63"/>
<organism evidence="8 9">
    <name type="scientific">Capsaspora owczarzaki (strain ATCC 30864)</name>
    <dbReference type="NCBI Taxonomy" id="595528"/>
    <lineage>
        <taxon>Eukaryota</taxon>
        <taxon>Filasterea</taxon>
        <taxon>Capsaspora</taxon>
    </lineage>
</organism>
<reference evidence="9" key="1">
    <citation type="submission" date="2011-02" db="EMBL/GenBank/DDBJ databases">
        <title>The Genome Sequence of Capsaspora owczarzaki ATCC 30864.</title>
        <authorList>
            <person name="Russ C."/>
            <person name="Cuomo C."/>
            <person name="Burger G."/>
            <person name="Gray M.W."/>
            <person name="Holland P.W.H."/>
            <person name="King N."/>
            <person name="Lang F.B.F."/>
            <person name="Roger A.J."/>
            <person name="Ruiz-Trillo I."/>
            <person name="Young S.K."/>
            <person name="Zeng Q."/>
            <person name="Gargeya S."/>
            <person name="Alvarado L."/>
            <person name="Berlin A."/>
            <person name="Chapman S.B."/>
            <person name="Chen Z."/>
            <person name="Freedman E."/>
            <person name="Gellesch M."/>
            <person name="Goldberg J."/>
            <person name="Griggs A."/>
            <person name="Gujja S."/>
            <person name="Heilman E."/>
            <person name="Heiman D."/>
            <person name="Howarth C."/>
            <person name="Mehta T."/>
            <person name="Neiman D."/>
            <person name="Pearson M."/>
            <person name="Roberts A."/>
            <person name="Saif S."/>
            <person name="Shea T."/>
            <person name="Shenoy N."/>
            <person name="Sisk P."/>
            <person name="Stolte C."/>
            <person name="Sykes S."/>
            <person name="White J."/>
            <person name="Yandava C."/>
            <person name="Haas B."/>
            <person name="Nusbaum C."/>
            <person name="Birren B."/>
        </authorList>
    </citation>
    <scope>NUCLEOTIDE SEQUENCE</scope>
    <source>
        <strain evidence="9">ATCC 30864</strain>
    </source>
</reference>
<dbReference type="AlphaFoldDB" id="A0A0D2WU63"/>
<proteinExistence type="inferred from homology"/>
<feature type="compositionally biased region" description="Low complexity" evidence="6">
    <location>
        <begin position="134"/>
        <end position="152"/>
    </location>
</feature>
<dbReference type="STRING" id="595528.A0A0D2WU63"/>
<dbReference type="GO" id="GO:0031966">
    <property type="term" value="C:mitochondrial membrane"/>
    <property type="evidence" value="ECO:0007669"/>
    <property type="project" value="TreeGrafter"/>
</dbReference>
<dbReference type="GO" id="GO:0008654">
    <property type="term" value="P:phospholipid biosynthetic process"/>
    <property type="evidence" value="ECO:0007669"/>
    <property type="project" value="TreeGrafter"/>
</dbReference>
<keyword evidence="3 8" id="KW-0808">Transferase</keyword>
<keyword evidence="4" id="KW-0472">Membrane</keyword>
<keyword evidence="9" id="KW-1185">Reference proteome</keyword>
<dbReference type="Proteomes" id="UP000008743">
    <property type="component" value="Unassembled WGS sequence"/>
</dbReference>
<name>A0A0D2WU63_CAPO3</name>
<sequence length="963" mass="105008">MSIQQGGQAEQQQQQQQMREERSSFGRLRNLLLDDDVDQPQQPPLDGDAHARSAGDGDGDDGGEAVVVVLAHNPLLAIQRVRWFSDVRFALSRRQDAHRYIAVDRLTLEDPLVRLAIDQATDCDAASSSLTSSYPASSASSSSTPAPAATTSNNAQISRLRNENMRRASKILSNMASRLSTVLIRCVGWTLRKCLRALFSAVYVRVDQNDRLREAARAHPNAPILFLPSHKSHIDYLLVSYLAFDADISVPHIAAGDNLNIFFFGGLARRAGAFFIRRKLESVMRSGARQSNTNADRGSTADLLDQGSQDGTDPTWEVGLDESPMGSASRSRSASGPLLPWLLPSPVGSVVSLTGQLEVAAPSGEQQQQPSQQHANNTPPRRRSDSRATAATRDTVYRAVLRSYVRNLLRIGGHLEFFLEGGRSRSGKVAMPKYGLLSLVVDTFLDNEVDDVLVVPINVSYDQIVEGDYARELMGAPKQPESFFGTLRGLARTVMRSYGSLYVDVETPFLLTDFLRAATRPEQAQHLARTASVDSLHAGRPHDLVLTPAPASAFLGSSSSASSFPSSSNTSIVPVALADLRTTVLPALTRSRRREIVDELGRRVLHSVSNLATLTSTAMVALLFTTRFRKGASMSELTNGFNWLVAEASARGRAVGYIPGGDAEDAVVYACTLLGADLVDVNAEGLIVPTTSVPNIFTMCFYANQAASMFLIDAVVASVIHMHLKRELGLQNEQEDELPVLSQRRRSASVSGAVAAVKSNPSTPNRKRAASVSSLEYGFSISHDELIAGAQEVCSILAHEYIFHRPHETPLVELLNHAIAGLVKNDVLTLEETLRPDSPARYEVSLDPASMELVRFLRFTIKPVIDSYWMSACALLPLLQGEQTESAFVRNTQQLANEYLQAGVLECPETISREAIKNAIQLLESWGVVTVQVASDVRTLVLRERYQSRPALIAIAKSIAQFS</sequence>
<feature type="region of interest" description="Disordered" evidence="6">
    <location>
        <begin position="1"/>
        <end position="60"/>
    </location>
</feature>
<dbReference type="InterPro" id="IPR022284">
    <property type="entry name" value="GPAT/DHAPAT"/>
</dbReference>
<comment type="similarity">
    <text evidence="2">Belongs to the GPAT/DAPAT family.</text>
</comment>
<dbReference type="GO" id="GO:0006631">
    <property type="term" value="P:fatty acid metabolic process"/>
    <property type="evidence" value="ECO:0007669"/>
    <property type="project" value="TreeGrafter"/>
</dbReference>
<dbReference type="GO" id="GO:0019432">
    <property type="term" value="P:triglyceride biosynthetic process"/>
    <property type="evidence" value="ECO:0007669"/>
    <property type="project" value="TreeGrafter"/>
</dbReference>
<evidence type="ECO:0000313" key="8">
    <source>
        <dbReference type="EMBL" id="KJE96105.1"/>
    </source>
</evidence>
<dbReference type="InterPro" id="IPR041728">
    <property type="entry name" value="GPAT/DHAPAT_LPLAT"/>
</dbReference>